<proteinExistence type="predicted"/>
<evidence type="ECO:0000313" key="1">
    <source>
        <dbReference type="EMBL" id="MBL0390562.1"/>
    </source>
</evidence>
<comment type="caution">
    <text evidence="1">The sequence shown here is derived from an EMBL/GenBank/DDBJ whole genome shotgun (WGS) entry which is preliminary data.</text>
</comment>
<reference evidence="1 2" key="1">
    <citation type="journal article" date="2017" name="Int. J. Syst. Evol. Microbiol.">
        <title>Ramlibacter monticola sp. nov., isolated from forest soil.</title>
        <authorList>
            <person name="Chaudhary D.K."/>
            <person name="Kim J."/>
        </authorList>
    </citation>
    <scope>NUCLEOTIDE SEQUENCE [LARGE SCALE GENOMIC DNA]</scope>
    <source>
        <strain evidence="1 2">KACC 19175</strain>
    </source>
</reference>
<sequence length="76" mass="8534">MTDEQRESEIRRAGEEMQRAYAQYTKHGCLSDLGRAHHLLGRMGALIEGRSPEQVARMEAERGLHLPACANEERGA</sequence>
<evidence type="ECO:0000313" key="2">
    <source>
        <dbReference type="Proteomes" id="UP000599109"/>
    </source>
</evidence>
<keyword evidence="2" id="KW-1185">Reference proteome</keyword>
<name>A0A936YZ42_9BURK</name>
<dbReference type="EMBL" id="JAEQNE010000001">
    <property type="protein sequence ID" value="MBL0390562.1"/>
    <property type="molecule type" value="Genomic_DNA"/>
</dbReference>
<protein>
    <submittedName>
        <fullName evidence="1">Uncharacterized protein</fullName>
    </submittedName>
</protein>
<dbReference type="Proteomes" id="UP000599109">
    <property type="component" value="Unassembled WGS sequence"/>
</dbReference>
<dbReference type="RefSeq" id="WP_201673156.1">
    <property type="nucleotide sequence ID" value="NZ_JAEQNE010000001.1"/>
</dbReference>
<organism evidence="1 2">
    <name type="scientific">Ramlibacter monticola</name>
    <dbReference type="NCBI Taxonomy" id="1926872"/>
    <lineage>
        <taxon>Bacteria</taxon>
        <taxon>Pseudomonadati</taxon>
        <taxon>Pseudomonadota</taxon>
        <taxon>Betaproteobacteria</taxon>
        <taxon>Burkholderiales</taxon>
        <taxon>Comamonadaceae</taxon>
        <taxon>Ramlibacter</taxon>
    </lineage>
</organism>
<dbReference type="AlphaFoldDB" id="A0A936YZ42"/>
<accession>A0A936YZ42</accession>
<gene>
    <name evidence="1" type="ORF">JJ685_05340</name>
</gene>